<evidence type="ECO:0000313" key="1">
    <source>
        <dbReference type="EMBL" id="KAI6651771.1"/>
    </source>
</evidence>
<reference evidence="1 2" key="1">
    <citation type="journal article" date="2023" name="BMC Biol.">
        <title>The compact genome of the sponge Oopsacas minuta (Hexactinellida) is lacking key metazoan core genes.</title>
        <authorList>
            <person name="Santini S."/>
            <person name="Schenkelaars Q."/>
            <person name="Jourda C."/>
            <person name="Duchesne M."/>
            <person name="Belahbib H."/>
            <person name="Rocher C."/>
            <person name="Selva M."/>
            <person name="Riesgo A."/>
            <person name="Vervoort M."/>
            <person name="Leys S.P."/>
            <person name="Kodjabachian L."/>
            <person name="Le Bivic A."/>
            <person name="Borchiellini C."/>
            <person name="Claverie J.M."/>
            <person name="Renard E."/>
        </authorList>
    </citation>
    <scope>NUCLEOTIDE SEQUENCE [LARGE SCALE GENOMIC DNA]</scope>
    <source>
        <strain evidence="1">SPO-2</strain>
    </source>
</reference>
<gene>
    <name evidence="1" type="ORF">LOD99_5018</name>
</gene>
<dbReference type="Proteomes" id="UP001165289">
    <property type="component" value="Unassembled WGS sequence"/>
</dbReference>
<keyword evidence="2" id="KW-1185">Reference proteome</keyword>
<comment type="caution">
    <text evidence="1">The sequence shown here is derived from an EMBL/GenBank/DDBJ whole genome shotgun (WGS) entry which is preliminary data.</text>
</comment>
<proteinExistence type="predicted"/>
<dbReference type="EMBL" id="JAKMXF010000302">
    <property type="protein sequence ID" value="KAI6651771.1"/>
    <property type="molecule type" value="Genomic_DNA"/>
</dbReference>
<dbReference type="AlphaFoldDB" id="A0AAV7JSA9"/>
<protein>
    <submittedName>
        <fullName evidence="1">Uncharacterized protein</fullName>
    </submittedName>
</protein>
<accession>A0AAV7JSA9</accession>
<name>A0AAV7JSA9_9METZ</name>
<sequence>MALKNLPHSIQTRRKIPNIYAYTRLMSLENTSSFLTDAINRKFDIDSKLGLPESSYTKNFRVSSRFSQVSVEILGNIHKIKTIDSYINPGTQLIYLYISTINSQGSTVIHRMRGSPKGPSFERLMNMQKGDLVLTHGEVHYKRQKLQDKLQYIYASSLSIFSAFKLNRSSLHIRNTYSSVMMLGMVIGKYVPIQGSSYVGQIDFFTWRKRDDNIYRVQYNRIMILSKILERSPFLENVNPGDTLMVDGSLDYITHPEVSGLILVVSAKEVIRLANVGSRYRIPEENASNIST</sequence>
<evidence type="ECO:0000313" key="2">
    <source>
        <dbReference type="Proteomes" id="UP001165289"/>
    </source>
</evidence>
<organism evidence="1 2">
    <name type="scientific">Oopsacas minuta</name>
    <dbReference type="NCBI Taxonomy" id="111878"/>
    <lineage>
        <taxon>Eukaryota</taxon>
        <taxon>Metazoa</taxon>
        <taxon>Porifera</taxon>
        <taxon>Hexactinellida</taxon>
        <taxon>Hexasterophora</taxon>
        <taxon>Lyssacinosida</taxon>
        <taxon>Leucopsacidae</taxon>
        <taxon>Oopsacas</taxon>
    </lineage>
</organism>